<evidence type="ECO:0000313" key="8">
    <source>
        <dbReference type="EMBL" id="NOV50814.1"/>
    </source>
</evidence>
<dbReference type="EMBL" id="GIIL01007088">
    <property type="protein sequence ID" value="NOV50814.1"/>
    <property type="molecule type" value="Transcribed_RNA"/>
</dbReference>
<feature type="region of interest" description="Disordered" evidence="5">
    <location>
        <begin position="450"/>
        <end position="480"/>
    </location>
</feature>
<organism evidence="8">
    <name type="scientific">Xenopsylla cheopis</name>
    <name type="common">Oriental rat flea</name>
    <name type="synonym">Pulex cheopis</name>
    <dbReference type="NCBI Taxonomy" id="163159"/>
    <lineage>
        <taxon>Eukaryota</taxon>
        <taxon>Metazoa</taxon>
        <taxon>Ecdysozoa</taxon>
        <taxon>Arthropoda</taxon>
        <taxon>Hexapoda</taxon>
        <taxon>Insecta</taxon>
        <taxon>Pterygota</taxon>
        <taxon>Neoptera</taxon>
        <taxon>Endopterygota</taxon>
        <taxon>Siphonaptera</taxon>
        <taxon>Pulicidae</taxon>
        <taxon>Xenopsyllinae</taxon>
        <taxon>Xenopsylla</taxon>
    </lineage>
</organism>
<dbReference type="GO" id="GO:0003682">
    <property type="term" value="F:chromatin binding"/>
    <property type="evidence" value="ECO:0007669"/>
    <property type="project" value="TreeGrafter"/>
</dbReference>
<dbReference type="GO" id="GO:0006261">
    <property type="term" value="P:DNA-templated DNA replication"/>
    <property type="evidence" value="ECO:0007669"/>
    <property type="project" value="TreeGrafter"/>
</dbReference>
<dbReference type="GO" id="GO:0000278">
    <property type="term" value="P:mitotic cell cycle"/>
    <property type="evidence" value="ECO:0007669"/>
    <property type="project" value="TreeGrafter"/>
</dbReference>
<evidence type="ECO:0000256" key="3">
    <source>
        <dbReference type="ARBA" id="ARBA00022737"/>
    </source>
</evidence>
<keyword evidence="3" id="KW-0677">Repeat</keyword>
<name>A0A6M2DXS0_XENCH</name>
<keyword evidence="8" id="KW-0238">DNA-binding</keyword>
<dbReference type="GO" id="GO:0043596">
    <property type="term" value="C:nuclear replication fork"/>
    <property type="evidence" value="ECO:0007669"/>
    <property type="project" value="TreeGrafter"/>
</dbReference>
<evidence type="ECO:0000259" key="7">
    <source>
        <dbReference type="Pfam" id="PF20946"/>
    </source>
</evidence>
<dbReference type="PANTHER" id="PTHR19932:SF10">
    <property type="entry name" value="WD REPEAT AND HMG-BOX DNA-BINDING PROTEIN 1"/>
    <property type="match status" value="1"/>
</dbReference>
<feature type="domain" description="WDHD1/CFT4 helical bundle" evidence="7">
    <location>
        <begin position="246"/>
        <end position="307"/>
    </location>
</feature>
<comment type="subcellular location">
    <subcellularLocation>
        <location evidence="1">Nucleus</location>
    </subcellularLocation>
</comment>
<keyword evidence="2" id="KW-0853">WD repeat</keyword>
<accession>A0A6M2DXS0</accession>
<keyword evidence="4" id="KW-0539">Nucleus</keyword>
<dbReference type="InterPro" id="IPR022100">
    <property type="entry name" value="WDHD1/CFT4_beta-prop_2nd"/>
</dbReference>
<evidence type="ECO:0000256" key="1">
    <source>
        <dbReference type="ARBA" id="ARBA00004123"/>
    </source>
</evidence>
<reference evidence="8" key="1">
    <citation type="submission" date="2020-03" db="EMBL/GenBank/DDBJ databases">
        <title>Transcriptomic Profiling of the Digestive Tract of the Rat Flea, Xenopsylla cheopis, Following Blood Feeding and Infection with Yersinia pestis.</title>
        <authorList>
            <person name="Bland D.M."/>
            <person name="Martens C.A."/>
            <person name="Virtaneva K."/>
            <person name="Kanakabandi K."/>
            <person name="Long D."/>
            <person name="Rosenke R."/>
            <person name="Saturday G.A."/>
            <person name="Hoyt F.H."/>
            <person name="Bruno D.P."/>
            <person name="Ribeiro J.M.C."/>
            <person name="Hinnebusch J."/>
        </authorList>
    </citation>
    <scope>NUCLEOTIDE SEQUENCE</scope>
</reference>
<evidence type="ECO:0000259" key="6">
    <source>
        <dbReference type="Pfam" id="PF12341"/>
    </source>
</evidence>
<dbReference type="Pfam" id="PF12341">
    <property type="entry name" value="Mcl1_mid"/>
    <property type="match status" value="1"/>
</dbReference>
<evidence type="ECO:0000256" key="4">
    <source>
        <dbReference type="ARBA" id="ARBA00023242"/>
    </source>
</evidence>
<evidence type="ECO:0000256" key="5">
    <source>
        <dbReference type="SAM" id="MobiDB-lite"/>
    </source>
</evidence>
<dbReference type="GO" id="GO:0003677">
    <property type="term" value="F:DNA binding"/>
    <property type="evidence" value="ECO:0007669"/>
    <property type="project" value="UniProtKB-KW"/>
</dbReference>
<proteinExistence type="predicted"/>
<dbReference type="Pfam" id="PF20946">
    <property type="entry name" value="Ctf4_C"/>
    <property type="match status" value="1"/>
</dbReference>
<protein>
    <submittedName>
        <fullName evidence="8">Putative wd repeat and hmg-box dna-binding protein 1</fullName>
    </submittedName>
</protein>
<dbReference type="InterPro" id="IPR048591">
    <property type="entry name" value="WDHD1/CFT4_hel"/>
</dbReference>
<dbReference type="AlphaFoldDB" id="A0A6M2DXS0"/>
<sequence>MACLSSTVLALACETPSKLVCITLGASGREWTTEMSQDEEILAIGAGEKLVAVATDNRSLRLFTAYGTQREIIAIPGPVVCLAGHGDKMLVAYHNTSALIGDDQNISLMFLQAIGMKLKCIHMNLPLGPGAKLTWLGFTDKGSPAFFDSLGVLKIYNTSYGVWMPLCNTASHVKGVSDRFFIIEVSETKQVLYAVLCRGSSYPQTVPRPAVAELPLEFPMCEMETDKSRFEEQLCRWSLWNADPNEKQFKEIAVKLFALACRSELEQRAQELIELIGSRDLLDLAIKYASRLGRMHLADRLTTMAKTIEERPKTPLTHVDHSNDISVDINTPITFNSSLINRTEERTTPIITPLAVKQSQNRNPFKRSLATNFGTPSPLQHLTDKVMGFKNSPTFTPEFTAETKTSESAGEISEKFPDWFEREKANLANEYPNKTTEELTKIALKLYKSRGNKRKLSDEQENLPTNTKQSKLSAFAYTKS</sequence>
<dbReference type="PANTHER" id="PTHR19932">
    <property type="entry name" value="WD REPEAT AND HMG-BOX DNA BINDING PROTEIN"/>
    <property type="match status" value="1"/>
</dbReference>
<feature type="domain" description="WDHD1/CFT4 second beta-propeller" evidence="6">
    <location>
        <begin position="1"/>
        <end position="220"/>
    </location>
</feature>
<feature type="compositionally biased region" description="Polar residues" evidence="5">
    <location>
        <begin position="462"/>
        <end position="472"/>
    </location>
</feature>
<evidence type="ECO:0000256" key="2">
    <source>
        <dbReference type="ARBA" id="ARBA00022574"/>
    </source>
</evidence>
<dbReference type="GO" id="GO:0006281">
    <property type="term" value="P:DNA repair"/>
    <property type="evidence" value="ECO:0007669"/>
    <property type="project" value="TreeGrafter"/>
</dbReference>